<dbReference type="AlphaFoldDB" id="A0A3M7PTI4"/>
<dbReference type="SUPFAM" id="SSF52540">
    <property type="entry name" value="P-loop containing nucleoside triphosphate hydrolases"/>
    <property type="match status" value="1"/>
</dbReference>
<dbReference type="Gene3D" id="3.40.50.300">
    <property type="entry name" value="P-loop containing nucleotide triphosphate hydrolases"/>
    <property type="match status" value="1"/>
</dbReference>
<dbReference type="Proteomes" id="UP000276133">
    <property type="component" value="Unassembled WGS sequence"/>
</dbReference>
<name>A0A3M7PTI4_BRAPC</name>
<organism evidence="2 3">
    <name type="scientific">Brachionus plicatilis</name>
    <name type="common">Marine rotifer</name>
    <name type="synonym">Brachionus muelleri</name>
    <dbReference type="NCBI Taxonomy" id="10195"/>
    <lineage>
        <taxon>Eukaryota</taxon>
        <taxon>Metazoa</taxon>
        <taxon>Spiralia</taxon>
        <taxon>Gnathifera</taxon>
        <taxon>Rotifera</taxon>
        <taxon>Eurotatoria</taxon>
        <taxon>Monogononta</taxon>
        <taxon>Pseudotrocha</taxon>
        <taxon>Ploima</taxon>
        <taxon>Brachionidae</taxon>
        <taxon>Brachionus</taxon>
    </lineage>
</organism>
<dbReference type="STRING" id="10195.A0A3M7PTI4"/>
<dbReference type="InterPro" id="IPR027417">
    <property type="entry name" value="P-loop_NTPase"/>
</dbReference>
<dbReference type="EC" id="2.7.1.48" evidence="2"/>
<keyword evidence="2" id="KW-0418">Kinase</keyword>
<comment type="caution">
    <text evidence="2">The sequence shown here is derived from an EMBL/GenBank/DDBJ whole genome shotgun (WGS) entry which is preliminary data.</text>
</comment>
<feature type="domain" description="Phosphoribulokinase/uridine kinase" evidence="1">
    <location>
        <begin position="3"/>
        <end position="185"/>
    </location>
</feature>
<dbReference type="OrthoDB" id="10041966at2759"/>
<keyword evidence="3" id="KW-1185">Reference proteome</keyword>
<keyword evidence="2" id="KW-0808">Transferase</keyword>
<reference evidence="2 3" key="1">
    <citation type="journal article" date="2018" name="Sci. Rep.">
        <title>Genomic signatures of local adaptation to the degree of environmental predictability in rotifers.</title>
        <authorList>
            <person name="Franch-Gras L."/>
            <person name="Hahn C."/>
            <person name="Garcia-Roger E.M."/>
            <person name="Carmona M.J."/>
            <person name="Serra M."/>
            <person name="Gomez A."/>
        </authorList>
    </citation>
    <scope>NUCLEOTIDE SEQUENCE [LARGE SCALE GENOMIC DNA]</scope>
    <source>
        <strain evidence="2">HYR1</strain>
    </source>
</reference>
<dbReference type="Pfam" id="PF00485">
    <property type="entry name" value="PRK"/>
    <property type="match status" value="1"/>
</dbReference>
<dbReference type="GO" id="GO:0004849">
    <property type="term" value="F:uridine kinase activity"/>
    <property type="evidence" value="ECO:0007669"/>
    <property type="project" value="UniProtKB-EC"/>
</dbReference>
<evidence type="ECO:0000313" key="3">
    <source>
        <dbReference type="Proteomes" id="UP000276133"/>
    </source>
</evidence>
<dbReference type="InterPro" id="IPR006083">
    <property type="entry name" value="PRK/URK"/>
</dbReference>
<evidence type="ECO:0000259" key="1">
    <source>
        <dbReference type="Pfam" id="PF00485"/>
    </source>
</evidence>
<protein>
    <submittedName>
        <fullName evidence="2">Uridine kinase</fullName>
        <ecNumber evidence="2">2.7.1.48</ecNumber>
    </submittedName>
</protein>
<dbReference type="PANTHER" id="PTHR10285">
    <property type="entry name" value="URIDINE KINASE"/>
    <property type="match status" value="1"/>
</dbReference>
<dbReference type="GO" id="GO:0005524">
    <property type="term" value="F:ATP binding"/>
    <property type="evidence" value="ECO:0007669"/>
    <property type="project" value="InterPro"/>
</dbReference>
<sequence>MFIVGIIGLSCSGKTTLGEVLSEKLGKEKCLLMSLDDYYNELTEEQYKILHDDQAAINFDCPEAINYELLNHHLISIRDKIEINIPKFDLGSCVVTNFLKVSPGQYEYIILEGCFLFCNQKLRSLFDLTIWVETSEYICALRRFIKYTKDIEGYNPQYVYNQCVKHVIPGQEKYIKPFRFECDVIYNGEKSDPALVDMLNYLIIKKNDKI</sequence>
<evidence type="ECO:0000313" key="2">
    <source>
        <dbReference type="EMBL" id="RNA02467.1"/>
    </source>
</evidence>
<dbReference type="PRINTS" id="PR00988">
    <property type="entry name" value="URIDINKINASE"/>
</dbReference>
<accession>A0A3M7PTI4</accession>
<dbReference type="EMBL" id="REGN01008867">
    <property type="protein sequence ID" value="RNA02467.1"/>
    <property type="molecule type" value="Genomic_DNA"/>
</dbReference>
<gene>
    <name evidence="2" type="ORF">BpHYR1_009204</name>
</gene>
<proteinExistence type="predicted"/>